<dbReference type="EMBL" id="CM002925">
    <property type="protein sequence ID" value="KGN52864.1"/>
    <property type="molecule type" value="Genomic_DNA"/>
</dbReference>
<gene>
    <name evidence="1" type="ORF">Csa_4G004260</name>
</gene>
<proteinExistence type="predicted"/>
<protein>
    <submittedName>
        <fullName evidence="1">Uncharacterized protein</fullName>
    </submittedName>
</protein>
<name>A0A0A0KVC4_CUCSA</name>
<reference evidence="1 2" key="2">
    <citation type="journal article" date="2009" name="PLoS ONE">
        <title>An integrated genetic and cytogenetic map of the cucumber genome.</title>
        <authorList>
            <person name="Ren Y."/>
            <person name="Zhang Z."/>
            <person name="Liu J."/>
            <person name="Staub J.E."/>
            <person name="Han Y."/>
            <person name="Cheng Z."/>
            <person name="Li X."/>
            <person name="Lu J."/>
            <person name="Miao H."/>
            <person name="Kang H."/>
            <person name="Xie B."/>
            <person name="Gu X."/>
            <person name="Wang X."/>
            <person name="Du Y."/>
            <person name="Jin W."/>
            <person name="Huang S."/>
        </authorList>
    </citation>
    <scope>NUCLEOTIDE SEQUENCE [LARGE SCALE GENOMIC DNA]</scope>
    <source>
        <strain evidence="2">cv. 9930</strain>
    </source>
</reference>
<reference evidence="1 2" key="3">
    <citation type="journal article" date="2010" name="BMC Genomics">
        <title>Transcriptome sequencing and comparative analysis of cucumber flowers with different sex types.</title>
        <authorList>
            <person name="Guo S."/>
            <person name="Zheng Y."/>
            <person name="Joung J.G."/>
            <person name="Liu S."/>
            <person name="Zhang Z."/>
            <person name="Crasta O.R."/>
            <person name="Sobral B.W."/>
            <person name="Xu Y."/>
            <person name="Huang S."/>
            <person name="Fei Z."/>
        </authorList>
    </citation>
    <scope>NUCLEOTIDE SEQUENCE [LARGE SCALE GENOMIC DNA]</scope>
    <source>
        <strain evidence="2">cv. 9930</strain>
    </source>
</reference>
<reference evidence="1 2" key="4">
    <citation type="journal article" date="2011" name="BMC Genomics">
        <title>RNA-Seq improves annotation of protein-coding genes in the cucumber genome.</title>
        <authorList>
            <person name="Li Z."/>
            <person name="Zhang Z."/>
            <person name="Yan P."/>
            <person name="Huang S."/>
            <person name="Fei Z."/>
            <person name="Lin K."/>
        </authorList>
    </citation>
    <scope>NUCLEOTIDE SEQUENCE [LARGE SCALE GENOMIC DNA]</scope>
    <source>
        <strain evidence="2">cv. 9930</strain>
    </source>
</reference>
<dbReference type="Gramene" id="KGN52864">
    <property type="protein sequence ID" value="KGN52864"/>
    <property type="gene ID" value="Csa_4G004260"/>
</dbReference>
<dbReference type="Proteomes" id="UP000029981">
    <property type="component" value="Chromosome 4"/>
</dbReference>
<reference evidence="1 2" key="1">
    <citation type="journal article" date="2009" name="Nat. Genet.">
        <title>The genome of the cucumber, Cucumis sativus L.</title>
        <authorList>
            <person name="Huang S."/>
            <person name="Li R."/>
            <person name="Zhang Z."/>
            <person name="Li L."/>
            <person name="Gu X."/>
            <person name="Fan W."/>
            <person name="Lucas W.J."/>
            <person name="Wang X."/>
            <person name="Xie B."/>
            <person name="Ni P."/>
            <person name="Ren Y."/>
            <person name="Zhu H."/>
            <person name="Li J."/>
            <person name="Lin K."/>
            <person name="Jin W."/>
            <person name="Fei Z."/>
            <person name="Li G."/>
            <person name="Staub J."/>
            <person name="Kilian A."/>
            <person name="van der Vossen E.A."/>
            <person name="Wu Y."/>
            <person name="Guo J."/>
            <person name="He J."/>
            <person name="Jia Z."/>
            <person name="Ren Y."/>
            <person name="Tian G."/>
            <person name="Lu Y."/>
            <person name="Ruan J."/>
            <person name="Qian W."/>
            <person name="Wang M."/>
            <person name="Huang Q."/>
            <person name="Li B."/>
            <person name="Xuan Z."/>
            <person name="Cao J."/>
            <person name="Asan"/>
            <person name="Wu Z."/>
            <person name="Zhang J."/>
            <person name="Cai Q."/>
            <person name="Bai Y."/>
            <person name="Zhao B."/>
            <person name="Han Y."/>
            <person name="Li Y."/>
            <person name="Li X."/>
            <person name="Wang S."/>
            <person name="Shi Q."/>
            <person name="Liu S."/>
            <person name="Cho W.K."/>
            <person name="Kim J.Y."/>
            <person name="Xu Y."/>
            <person name="Heller-Uszynska K."/>
            <person name="Miao H."/>
            <person name="Cheng Z."/>
            <person name="Zhang S."/>
            <person name="Wu J."/>
            <person name="Yang Y."/>
            <person name="Kang H."/>
            <person name="Li M."/>
            <person name="Liang H."/>
            <person name="Ren X."/>
            <person name="Shi Z."/>
            <person name="Wen M."/>
            <person name="Jian M."/>
            <person name="Yang H."/>
            <person name="Zhang G."/>
            <person name="Yang Z."/>
            <person name="Chen R."/>
            <person name="Liu S."/>
            <person name="Li J."/>
            <person name="Ma L."/>
            <person name="Liu H."/>
            <person name="Zhou Y."/>
            <person name="Zhao J."/>
            <person name="Fang X."/>
            <person name="Li G."/>
            <person name="Fang L."/>
            <person name="Li Y."/>
            <person name="Liu D."/>
            <person name="Zheng H."/>
            <person name="Zhang Y."/>
            <person name="Qin N."/>
            <person name="Li Z."/>
            <person name="Yang G."/>
            <person name="Yang S."/>
            <person name="Bolund L."/>
            <person name="Kristiansen K."/>
            <person name="Zheng H."/>
            <person name="Li S."/>
            <person name="Zhang X."/>
            <person name="Yang H."/>
            <person name="Wang J."/>
            <person name="Sun R."/>
            <person name="Zhang B."/>
            <person name="Jiang S."/>
            <person name="Wang J."/>
            <person name="Du Y."/>
            <person name="Li S."/>
        </authorList>
    </citation>
    <scope>NUCLEOTIDE SEQUENCE [LARGE SCALE GENOMIC DNA]</scope>
    <source>
        <strain evidence="2">cv. 9930</strain>
    </source>
</reference>
<evidence type="ECO:0000313" key="1">
    <source>
        <dbReference type="EMBL" id="KGN52864.1"/>
    </source>
</evidence>
<dbReference type="AlphaFoldDB" id="A0A0A0KVC4"/>
<evidence type="ECO:0000313" key="2">
    <source>
        <dbReference type="Proteomes" id="UP000029981"/>
    </source>
</evidence>
<sequence>MRNRSVVETLNLRFGKNLPEARSEERIDGERGRVIFGGISESVISVGLFDPETLRDNPNHLK</sequence>
<accession>A0A0A0KVC4</accession>
<organism evidence="1 2">
    <name type="scientific">Cucumis sativus</name>
    <name type="common">Cucumber</name>
    <dbReference type="NCBI Taxonomy" id="3659"/>
    <lineage>
        <taxon>Eukaryota</taxon>
        <taxon>Viridiplantae</taxon>
        <taxon>Streptophyta</taxon>
        <taxon>Embryophyta</taxon>
        <taxon>Tracheophyta</taxon>
        <taxon>Spermatophyta</taxon>
        <taxon>Magnoliopsida</taxon>
        <taxon>eudicotyledons</taxon>
        <taxon>Gunneridae</taxon>
        <taxon>Pentapetalae</taxon>
        <taxon>rosids</taxon>
        <taxon>fabids</taxon>
        <taxon>Cucurbitales</taxon>
        <taxon>Cucurbitaceae</taxon>
        <taxon>Benincaseae</taxon>
        <taxon>Cucumis</taxon>
    </lineage>
</organism>
<keyword evidence="2" id="KW-1185">Reference proteome</keyword>